<dbReference type="AlphaFoldDB" id="A0A075R1P5"/>
<dbReference type="KEGG" id="blr:BRLA_c009960"/>
<dbReference type="STRING" id="1042163.BRLA_c009960"/>
<dbReference type="Proteomes" id="UP000005850">
    <property type="component" value="Chromosome"/>
</dbReference>
<keyword evidence="2" id="KW-1185">Reference proteome</keyword>
<organism evidence="1 2">
    <name type="scientific">Brevibacillus laterosporus LMG 15441</name>
    <dbReference type="NCBI Taxonomy" id="1042163"/>
    <lineage>
        <taxon>Bacteria</taxon>
        <taxon>Bacillati</taxon>
        <taxon>Bacillota</taxon>
        <taxon>Bacilli</taxon>
        <taxon>Bacillales</taxon>
        <taxon>Paenibacillaceae</taxon>
        <taxon>Brevibacillus</taxon>
    </lineage>
</organism>
<sequence length="34" mass="4165">MNGRFFFPYMLEKEGHDKIEIIHKPLYEVEHKGM</sequence>
<reference evidence="1 2" key="1">
    <citation type="journal article" date="2011" name="J. Bacteriol.">
        <title>Genome sequence of Brevibacillus laterosporus LMG 15441, a pathogen of invertebrates.</title>
        <authorList>
            <person name="Djukic M."/>
            <person name="Poehlein A."/>
            <person name="Thurmer A."/>
            <person name="Daniel R."/>
        </authorList>
    </citation>
    <scope>NUCLEOTIDE SEQUENCE [LARGE SCALE GENOMIC DNA]</scope>
    <source>
        <strain evidence="1 2">LMG 15441</strain>
    </source>
</reference>
<dbReference type="EMBL" id="CP007806">
    <property type="protein sequence ID" value="AIG25336.1"/>
    <property type="molecule type" value="Genomic_DNA"/>
</dbReference>
<accession>A0A075R1P5</accession>
<gene>
    <name evidence="1" type="ORF">BRLA_c009960</name>
</gene>
<name>A0A075R1P5_BRELA</name>
<proteinExistence type="predicted"/>
<evidence type="ECO:0000313" key="1">
    <source>
        <dbReference type="EMBL" id="AIG25336.1"/>
    </source>
</evidence>
<evidence type="ECO:0000313" key="2">
    <source>
        <dbReference type="Proteomes" id="UP000005850"/>
    </source>
</evidence>
<protein>
    <submittedName>
        <fullName evidence="1">Uncharacterized protein</fullName>
    </submittedName>
</protein>
<dbReference type="HOGENOM" id="CLU_3372488_0_0_9"/>